<dbReference type="RefSeq" id="WP_145635198.1">
    <property type="nucleotide sequence ID" value="NZ_VIWP01000002.1"/>
</dbReference>
<comment type="similarity">
    <text evidence="1 3">Belongs to the short-chain dehydrogenases/reductases (SDR) family.</text>
</comment>
<dbReference type="OrthoDB" id="9793825at2"/>
<dbReference type="PRINTS" id="PR00081">
    <property type="entry name" value="GDHRDH"/>
</dbReference>
<keyword evidence="5" id="KW-1185">Reference proteome</keyword>
<dbReference type="EMBL" id="VIWP01000002">
    <property type="protein sequence ID" value="TWF57027.1"/>
    <property type="molecule type" value="Genomic_DNA"/>
</dbReference>
<accession>A0A561R341</accession>
<comment type="caution">
    <text evidence="4">The sequence shown here is derived from an EMBL/GenBank/DDBJ whole genome shotgun (WGS) entry which is preliminary data.</text>
</comment>
<dbReference type="Proteomes" id="UP000320653">
    <property type="component" value="Unassembled WGS sequence"/>
</dbReference>
<proteinExistence type="inferred from homology"/>
<dbReference type="InterPro" id="IPR036291">
    <property type="entry name" value="NAD(P)-bd_dom_sf"/>
</dbReference>
<reference evidence="4 5" key="1">
    <citation type="submission" date="2019-06" db="EMBL/GenBank/DDBJ databases">
        <title>Sorghum-associated microbial communities from plants grown in Nebraska, USA.</title>
        <authorList>
            <person name="Schachtman D."/>
        </authorList>
    </citation>
    <scope>NUCLEOTIDE SEQUENCE [LARGE SCALE GENOMIC DNA]</scope>
    <source>
        <strain evidence="4 5">1225</strain>
    </source>
</reference>
<organism evidence="4 5">
    <name type="scientific">Neorhizobium alkalisoli</name>
    <dbReference type="NCBI Taxonomy" id="528178"/>
    <lineage>
        <taxon>Bacteria</taxon>
        <taxon>Pseudomonadati</taxon>
        <taxon>Pseudomonadota</taxon>
        <taxon>Alphaproteobacteria</taxon>
        <taxon>Hyphomicrobiales</taxon>
        <taxon>Rhizobiaceae</taxon>
        <taxon>Rhizobium/Agrobacterium group</taxon>
        <taxon>Neorhizobium</taxon>
    </lineage>
</organism>
<dbReference type="SUPFAM" id="SSF51735">
    <property type="entry name" value="NAD(P)-binding Rossmann-fold domains"/>
    <property type="match status" value="1"/>
</dbReference>
<dbReference type="Gene3D" id="3.40.50.720">
    <property type="entry name" value="NAD(P)-binding Rossmann-like Domain"/>
    <property type="match status" value="1"/>
</dbReference>
<dbReference type="Pfam" id="PF00106">
    <property type="entry name" value="adh_short"/>
    <property type="match status" value="1"/>
</dbReference>
<sequence length="286" mass="30914">MTRTWFITGAANGLGRDITEEVLARGDQVAATARRPEELADLVQTYGERIEAIELDVRDAQGAEGAVAQAIKRFGRLDVIVNNAGYGKLSAFEDTDADSFRDQIDTNLYGTIFVTRAALPHLRRQRSGHILQISSVGGRVASPGLSAYQTAKWAVGGFSGVLAAEMAPLGIKVTVVEPGGMKTNWAARTMGDAPEISPDYEETVGRMLKLRSSGEVNLFTSDPRRVAKILFELAGHDNPPLKLLIGSDAVANARRVEDARRESDERWEAVSRSADAKAEAFAAMPE</sequence>
<evidence type="ECO:0000313" key="4">
    <source>
        <dbReference type="EMBL" id="TWF57027.1"/>
    </source>
</evidence>
<dbReference type="CDD" id="cd05374">
    <property type="entry name" value="17beta-HSD-like_SDR_c"/>
    <property type="match status" value="1"/>
</dbReference>
<evidence type="ECO:0000313" key="5">
    <source>
        <dbReference type="Proteomes" id="UP000320653"/>
    </source>
</evidence>
<evidence type="ECO:0000256" key="3">
    <source>
        <dbReference type="RuleBase" id="RU000363"/>
    </source>
</evidence>
<dbReference type="InterPro" id="IPR002347">
    <property type="entry name" value="SDR_fam"/>
</dbReference>
<dbReference type="InterPro" id="IPR051911">
    <property type="entry name" value="SDR_oxidoreductase"/>
</dbReference>
<evidence type="ECO:0000256" key="1">
    <source>
        <dbReference type="ARBA" id="ARBA00006484"/>
    </source>
</evidence>
<dbReference type="PANTHER" id="PTHR43976">
    <property type="entry name" value="SHORT CHAIN DEHYDROGENASE"/>
    <property type="match status" value="1"/>
</dbReference>
<dbReference type="GO" id="GO:0016491">
    <property type="term" value="F:oxidoreductase activity"/>
    <property type="evidence" value="ECO:0007669"/>
    <property type="project" value="UniProtKB-KW"/>
</dbReference>
<dbReference type="AlphaFoldDB" id="A0A561R341"/>
<dbReference type="NCBIfam" id="NF006114">
    <property type="entry name" value="PRK08263.1"/>
    <property type="match status" value="1"/>
</dbReference>
<keyword evidence="2" id="KW-0560">Oxidoreductase</keyword>
<dbReference type="PRINTS" id="PR00080">
    <property type="entry name" value="SDRFAMILY"/>
</dbReference>
<name>A0A561R341_9HYPH</name>
<protein>
    <submittedName>
        <fullName evidence="4">NADP-dependent 3-hydroxy acid dehydrogenase YdfG</fullName>
    </submittedName>
</protein>
<evidence type="ECO:0000256" key="2">
    <source>
        <dbReference type="ARBA" id="ARBA00023002"/>
    </source>
</evidence>
<dbReference type="PANTHER" id="PTHR43976:SF16">
    <property type="entry name" value="SHORT-CHAIN DEHYDROGENASE_REDUCTASE FAMILY PROTEIN"/>
    <property type="match status" value="1"/>
</dbReference>
<gene>
    <name evidence="4" type="ORF">FHW37_102667</name>
</gene>